<evidence type="ECO:0000256" key="5">
    <source>
        <dbReference type="ARBA" id="ARBA00023136"/>
    </source>
</evidence>
<feature type="domain" description="Spore germination GerAC-like C-terminal" evidence="8">
    <location>
        <begin position="206"/>
        <end position="370"/>
    </location>
</feature>
<dbReference type="InterPro" id="IPR038501">
    <property type="entry name" value="Spore_GerAC_C_sf"/>
</dbReference>
<reference evidence="10" key="1">
    <citation type="submission" date="2019-11" db="EMBL/GenBank/DDBJ databases">
        <authorList>
            <person name="Feng L."/>
        </authorList>
    </citation>
    <scope>NUCLEOTIDE SEQUENCE</scope>
    <source>
        <strain evidence="10">AundefinedLFYP135</strain>
    </source>
</reference>
<evidence type="ECO:0000313" key="10">
    <source>
        <dbReference type="EMBL" id="VYS80538.1"/>
    </source>
</evidence>
<keyword evidence="3" id="KW-0309">Germination</keyword>
<comment type="subcellular location">
    <subcellularLocation>
        <location evidence="1">Membrane</location>
        <topology evidence="1">Lipid-anchor</topology>
    </subcellularLocation>
</comment>
<dbReference type="Pfam" id="PF05504">
    <property type="entry name" value="Spore_GerAC"/>
    <property type="match status" value="1"/>
</dbReference>
<keyword evidence="5" id="KW-0472">Membrane</keyword>
<dbReference type="Gene3D" id="3.30.300.210">
    <property type="entry name" value="Nutrient germinant receptor protein C, domain 3"/>
    <property type="match status" value="1"/>
</dbReference>
<evidence type="ECO:0000256" key="6">
    <source>
        <dbReference type="ARBA" id="ARBA00023139"/>
    </source>
</evidence>
<dbReference type="PANTHER" id="PTHR35789:SF1">
    <property type="entry name" value="SPORE GERMINATION PROTEIN B3"/>
    <property type="match status" value="1"/>
</dbReference>
<evidence type="ECO:0000259" key="8">
    <source>
        <dbReference type="Pfam" id="PF05504"/>
    </source>
</evidence>
<dbReference type="InterPro" id="IPR008844">
    <property type="entry name" value="Spore_GerAC-like"/>
</dbReference>
<dbReference type="GO" id="GO:0009847">
    <property type="term" value="P:spore germination"/>
    <property type="evidence" value="ECO:0007669"/>
    <property type="project" value="InterPro"/>
</dbReference>
<dbReference type="InterPro" id="IPR046953">
    <property type="entry name" value="Spore_GerAC-like_C"/>
</dbReference>
<gene>
    <name evidence="10" type="primary">gerBC</name>
    <name evidence="10" type="ORF">AULFYP135_00439</name>
</gene>
<sequence>MRRWMAVVLLFAVLLCGCMQSVELKERGIVQAIGVDYDDGFYTVTLQIFNPQSTGQTSFDASKLNNKVIQVQGSSISDALRRATLQNGRKMFLGNNKIIVIGRETAEGGISRVLDYFDSDHETRPGTVVLVADGRADEIVSAQINQGIVPANAIEMVVDQSLEDGSAVKSTLMQMSRALESDPKAAYATYVKAGKDYSGEDAVAIEGTALFLNDRMVDTFDTEETRGFLFLKESPQNTILVVENDQVGRVSANINESKRKIQCNIENGIPRFTVEIQAWGTLEELVQEGEEALSQQGEADIENLLARKILEDTQRAMMKALRENKMDIFDLYQVVDRKDHTFWEENKENWGEMLTTVPVDIEVSVHIQRISTDNKEKK</sequence>
<dbReference type="EMBL" id="CACRSL010000003">
    <property type="protein sequence ID" value="VYS80538.1"/>
    <property type="molecule type" value="Genomic_DNA"/>
</dbReference>
<accession>A0A6N2RJC8</accession>
<keyword evidence="6" id="KW-0564">Palmitate</keyword>
<comment type="similarity">
    <text evidence="2">Belongs to the GerABKC lipoprotein family.</text>
</comment>
<protein>
    <submittedName>
        <fullName evidence="10">Spore germination protein B3</fullName>
    </submittedName>
</protein>
<proteinExistence type="inferred from homology"/>
<dbReference type="PANTHER" id="PTHR35789">
    <property type="entry name" value="SPORE GERMINATION PROTEIN B3"/>
    <property type="match status" value="1"/>
</dbReference>
<evidence type="ECO:0000256" key="4">
    <source>
        <dbReference type="ARBA" id="ARBA00022729"/>
    </source>
</evidence>
<evidence type="ECO:0000256" key="3">
    <source>
        <dbReference type="ARBA" id="ARBA00022544"/>
    </source>
</evidence>
<evidence type="ECO:0000256" key="2">
    <source>
        <dbReference type="ARBA" id="ARBA00007886"/>
    </source>
</evidence>
<name>A0A6N2RJC8_9FIRM</name>
<dbReference type="NCBIfam" id="TIGR02887">
    <property type="entry name" value="spore_ger_x_C"/>
    <property type="match status" value="1"/>
</dbReference>
<organism evidence="10">
    <name type="scientific">uncultured Anaerotruncus sp</name>
    <dbReference type="NCBI Taxonomy" id="905011"/>
    <lineage>
        <taxon>Bacteria</taxon>
        <taxon>Bacillati</taxon>
        <taxon>Bacillota</taxon>
        <taxon>Clostridia</taxon>
        <taxon>Eubacteriales</taxon>
        <taxon>Oscillospiraceae</taxon>
        <taxon>Anaerotruncus</taxon>
        <taxon>environmental samples</taxon>
    </lineage>
</organism>
<dbReference type="GO" id="GO:0016020">
    <property type="term" value="C:membrane"/>
    <property type="evidence" value="ECO:0007669"/>
    <property type="project" value="UniProtKB-SubCell"/>
</dbReference>
<evidence type="ECO:0000256" key="1">
    <source>
        <dbReference type="ARBA" id="ARBA00004635"/>
    </source>
</evidence>
<dbReference type="InterPro" id="IPR057336">
    <property type="entry name" value="GerAC_N"/>
</dbReference>
<dbReference type="Pfam" id="PF25198">
    <property type="entry name" value="Spore_GerAC_N"/>
    <property type="match status" value="1"/>
</dbReference>
<evidence type="ECO:0000256" key="7">
    <source>
        <dbReference type="ARBA" id="ARBA00023288"/>
    </source>
</evidence>
<keyword evidence="4" id="KW-0732">Signal</keyword>
<keyword evidence="7" id="KW-0449">Lipoprotein</keyword>
<dbReference type="AlphaFoldDB" id="A0A6N2RJC8"/>
<dbReference type="PROSITE" id="PS51257">
    <property type="entry name" value="PROKAR_LIPOPROTEIN"/>
    <property type="match status" value="1"/>
</dbReference>
<evidence type="ECO:0000259" key="9">
    <source>
        <dbReference type="Pfam" id="PF25198"/>
    </source>
</evidence>
<feature type="domain" description="Spore germination protein N-terminal" evidence="9">
    <location>
        <begin position="21"/>
        <end position="192"/>
    </location>
</feature>